<dbReference type="GO" id="GO:0016679">
    <property type="term" value="F:oxidoreductase activity, acting on diphenols and related substances as donors"/>
    <property type="evidence" value="ECO:0007669"/>
    <property type="project" value="TreeGrafter"/>
</dbReference>
<keyword evidence="8" id="KW-0288">FMN</keyword>
<keyword evidence="5 8" id="KW-1133">Transmembrane helix</keyword>
<feature type="transmembrane region" description="Helical" evidence="8">
    <location>
        <begin position="177"/>
        <end position="194"/>
    </location>
</feature>
<feature type="domain" description="Ferric oxidoreductase" evidence="9">
    <location>
        <begin position="49"/>
        <end position="163"/>
    </location>
</feature>
<evidence type="ECO:0000256" key="1">
    <source>
        <dbReference type="ARBA" id="ARBA00004141"/>
    </source>
</evidence>
<feature type="transmembrane region" description="Helical" evidence="8">
    <location>
        <begin position="82"/>
        <end position="106"/>
    </location>
</feature>
<comment type="caution">
    <text evidence="8">Lacks conserved residue(s) required for the propagation of feature annotation.</text>
</comment>
<organism evidence="10 11">
    <name type="scientific">Arenimonas fontis</name>
    <dbReference type="NCBI Taxonomy" id="2608255"/>
    <lineage>
        <taxon>Bacteria</taxon>
        <taxon>Pseudomonadati</taxon>
        <taxon>Pseudomonadota</taxon>
        <taxon>Gammaproteobacteria</taxon>
        <taxon>Lysobacterales</taxon>
        <taxon>Lysobacteraceae</taxon>
        <taxon>Arenimonas</taxon>
    </lineage>
</organism>
<name>A0A5B2ZEI3_9GAMM</name>
<keyword evidence="6 8" id="KW-0408">Iron</keyword>
<accession>A0A5B2ZEI3</accession>
<keyword evidence="8" id="KW-1003">Cell membrane</keyword>
<gene>
    <name evidence="8" type="primary">msrQ</name>
    <name evidence="10" type="ORF">F0415_00360</name>
</gene>
<protein>
    <recommendedName>
        <fullName evidence="8">Protein-methionine-sulfoxide reductase heme-binding subunit MsrQ</fullName>
    </recommendedName>
    <alternativeName>
        <fullName evidence="8">Flavocytochrome MsrQ</fullName>
    </alternativeName>
</protein>
<dbReference type="Pfam" id="PF01794">
    <property type="entry name" value="Ferric_reduct"/>
    <property type="match status" value="1"/>
</dbReference>
<keyword evidence="8" id="KW-0479">Metal-binding</keyword>
<evidence type="ECO:0000313" key="11">
    <source>
        <dbReference type="Proteomes" id="UP000322165"/>
    </source>
</evidence>
<feature type="transmembrane region" description="Helical" evidence="8">
    <location>
        <begin position="154"/>
        <end position="171"/>
    </location>
</feature>
<keyword evidence="8" id="KW-0285">Flavoprotein</keyword>
<reference evidence="10 11" key="2">
    <citation type="submission" date="2019-09" db="EMBL/GenBank/DDBJ databases">
        <authorList>
            <person name="Mazur A."/>
        </authorList>
    </citation>
    <scope>NUCLEOTIDE SEQUENCE [LARGE SCALE GENOMIC DNA]</scope>
    <source>
        <strain evidence="10 11">3729k</strain>
    </source>
</reference>
<comment type="subcellular location">
    <subcellularLocation>
        <location evidence="8">Cell membrane</location>
        <topology evidence="8">Multi-pass membrane protein</topology>
    </subcellularLocation>
    <subcellularLocation>
        <location evidence="1">Membrane</location>
        <topology evidence="1">Multi-pass membrane protein</topology>
    </subcellularLocation>
</comment>
<keyword evidence="11" id="KW-1185">Reference proteome</keyword>
<comment type="subunit">
    <text evidence="8">Heterodimer of a catalytic subunit (MsrP) and a heme-binding subunit (MsrQ).</text>
</comment>
<sequence>MVLSRVDWRWFWFKAAAHVLLLAPLAHLAWRAIRADLGPDPVAALTHGTGDWALRLLLVCLAMTPLRRLSGRSWPIRFRRMLGLYAFFYACLHLGVYLVLDLGAYWRQILEDIVLRPYVTAGFSAWLLLLALALTSTRGWMRRLGRRWGQLHKAVYAAGILAVLHYLWLVKADLREPLLYAALLAVLLGLRLGWHWRHRRRPVAAQPTRGA</sequence>
<dbReference type="Proteomes" id="UP000322165">
    <property type="component" value="Unassembled WGS sequence"/>
</dbReference>
<dbReference type="GO" id="GO:0046872">
    <property type="term" value="F:metal ion binding"/>
    <property type="evidence" value="ECO:0007669"/>
    <property type="project" value="UniProtKB-KW"/>
</dbReference>
<dbReference type="AlphaFoldDB" id="A0A5B2ZEI3"/>
<comment type="caution">
    <text evidence="10">The sequence shown here is derived from an EMBL/GenBank/DDBJ whole genome shotgun (WGS) entry which is preliminary data.</text>
</comment>
<dbReference type="PANTHER" id="PTHR36964:SF1">
    <property type="entry name" value="PROTEIN-METHIONINE-SULFOXIDE REDUCTASE HEME-BINDING SUBUNIT MSRQ"/>
    <property type="match status" value="1"/>
</dbReference>
<evidence type="ECO:0000256" key="8">
    <source>
        <dbReference type="HAMAP-Rule" id="MF_01207"/>
    </source>
</evidence>
<comment type="function">
    <text evidence="8">Part of the MsrPQ system that repairs oxidized periplasmic proteins containing methionine sulfoxide residues (Met-O), using respiratory chain electrons. Thus protects these proteins from oxidative-stress damage caused by reactive species of oxygen and chlorine generated by the host defense mechanisms. MsrPQ is essential for the maintenance of envelope integrity under bleach stress, rescuing a wide series of structurally unrelated periplasmic proteins from methionine oxidation. MsrQ provides electrons for reduction to the reductase catalytic subunit MsrP, using the quinone pool of the respiratory chain.</text>
</comment>
<keyword evidence="8" id="KW-0249">Electron transport</keyword>
<evidence type="ECO:0000256" key="3">
    <source>
        <dbReference type="ARBA" id="ARBA00022617"/>
    </source>
</evidence>
<keyword evidence="2 8" id="KW-0813">Transport</keyword>
<reference evidence="10 11" key="1">
    <citation type="submission" date="2019-09" db="EMBL/GenBank/DDBJ databases">
        <title>Arenimonas chukotkensis sp. nov., a bacterium isolated from Chukotka hot spring, Arctic region, Russia.</title>
        <authorList>
            <person name="Zayulina K.S."/>
            <person name="Prokofeva M.I."/>
            <person name="Elcheninov A.G."/>
            <person name="Novikov A."/>
            <person name="Kochetkova T.V."/>
            <person name="Kublanov I.V."/>
        </authorList>
    </citation>
    <scope>NUCLEOTIDE SEQUENCE [LARGE SCALE GENOMIC DNA]</scope>
    <source>
        <strain evidence="10 11">3729k</strain>
    </source>
</reference>
<evidence type="ECO:0000259" key="9">
    <source>
        <dbReference type="Pfam" id="PF01794"/>
    </source>
</evidence>
<dbReference type="RefSeq" id="WP_149859211.1">
    <property type="nucleotide sequence ID" value="NZ_VUOD01000001.1"/>
</dbReference>
<keyword evidence="7 8" id="KW-0472">Membrane</keyword>
<evidence type="ECO:0000256" key="2">
    <source>
        <dbReference type="ARBA" id="ARBA00022448"/>
    </source>
</evidence>
<keyword evidence="4 8" id="KW-0812">Transmembrane</keyword>
<dbReference type="InterPro" id="IPR013130">
    <property type="entry name" value="Fe3_Rdtase_TM_dom"/>
</dbReference>
<dbReference type="GO" id="GO:0020037">
    <property type="term" value="F:heme binding"/>
    <property type="evidence" value="ECO:0007669"/>
    <property type="project" value="UniProtKB-UniRule"/>
</dbReference>
<evidence type="ECO:0000256" key="5">
    <source>
        <dbReference type="ARBA" id="ARBA00022989"/>
    </source>
</evidence>
<dbReference type="PANTHER" id="PTHR36964">
    <property type="entry name" value="PROTEIN-METHIONINE-SULFOXIDE REDUCTASE HEME-BINDING SUBUNIT MSRQ"/>
    <property type="match status" value="1"/>
</dbReference>
<comment type="similarity">
    <text evidence="8">Belongs to the MsrQ family.</text>
</comment>
<proteinExistence type="inferred from homology"/>
<dbReference type="GO" id="GO:0010181">
    <property type="term" value="F:FMN binding"/>
    <property type="evidence" value="ECO:0007669"/>
    <property type="project" value="UniProtKB-UniRule"/>
</dbReference>
<keyword evidence="3 8" id="KW-0349">Heme</keyword>
<comment type="cofactor">
    <cofactor evidence="8">
        <name>heme b</name>
        <dbReference type="ChEBI" id="CHEBI:60344"/>
    </cofactor>
    <text evidence="8">Binds 1 heme b (iron(II)-protoporphyrin IX) group per subunit.</text>
</comment>
<evidence type="ECO:0000313" key="10">
    <source>
        <dbReference type="EMBL" id="KAA2285993.1"/>
    </source>
</evidence>
<comment type="cofactor">
    <cofactor evidence="8">
        <name>FMN</name>
        <dbReference type="ChEBI" id="CHEBI:58210"/>
    </cofactor>
    <text evidence="8">Binds 1 FMN per subunit.</text>
</comment>
<evidence type="ECO:0000256" key="7">
    <source>
        <dbReference type="ARBA" id="ARBA00023136"/>
    </source>
</evidence>
<dbReference type="InterPro" id="IPR022837">
    <property type="entry name" value="MsrQ-like"/>
</dbReference>
<evidence type="ECO:0000256" key="4">
    <source>
        <dbReference type="ARBA" id="ARBA00022692"/>
    </source>
</evidence>
<dbReference type="GO" id="GO:0005886">
    <property type="term" value="C:plasma membrane"/>
    <property type="evidence" value="ECO:0007669"/>
    <property type="project" value="UniProtKB-SubCell"/>
</dbReference>
<dbReference type="EMBL" id="VUOD01000001">
    <property type="protein sequence ID" value="KAA2285993.1"/>
    <property type="molecule type" value="Genomic_DNA"/>
</dbReference>
<dbReference type="GO" id="GO:0009055">
    <property type="term" value="F:electron transfer activity"/>
    <property type="evidence" value="ECO:0007669"/>
    <property type="project" value="UniProtKB-UniRule"/>
</dbReference>
<evidence type="ECO:0000256" key="6">
    <source>
        <dbReference type="ARBA" id="ARBA00023004"/>
    </source>
</evidence>
<dbReference type="GO" id="GO:0030091">
    <property type="term" value="P:protein repair"/>
    <property type="evidence" value="ECO:0007669"/>
    <property type="project" value="UniProtKB-UniRule"/>
</dbReference>
<dbReference type="HAMAP" id="MF_01207">
    <property type="entry name" value="MsrQ"/>
    <property type="match status" value="1"/>
</dbReference>
<feature type="transmembrane region" description="Helical" evidence="8">
    <location>
        <begin position="118"/>
        <end position="134"/>
    </location>
</feature>